<proteinExistence type="predicted"/>
<dbReference type="Proteomes" id="UP000243542">
    <property type="component" value="Unassembled WGS sequence"/>
</dbReference>
<organism evidence="3 4">
    <name type="scientific">Amycolatopsis sulphurea</name>
    <dbReference type="NCBI Taxonomy" id="76022"/>
    <lineage>
        <taxon>Bacteria</taxon>
        <taxon>Bacillati</taxon>
        <taxon>Actinomycetota</taxon>
        <taxon>Actinomycetes</taxon>
        <taxon>Pseudonocardiales</taxon>
        <taxon>Pseudonocardiaceae</taxon>
        <taxon>Amycolatopsis</taxon>
    </lineage>
</organism>
<comment type="caution">
    <text evidence="3">The sequence shown here is derived from an EMBL/GenBank/DDBJ whole genome shotgun (WGS) entry which is preliminary data.</text>
</comment>
<evidence type="ECO:0000256" key="1">
    <source>
        <dbReference type="SAM" id="Coils"/>
    </source>
</evidence>
<gene>
    <name evidence="3" type="ORF">ATK36_5360</name>
</gene>
<name>A0A2A9FFK0_9PSEU</name>
<feature type="compositionally biased region" description="Basic residues" evidence="2">
    <location>
        <begin position="91"/>
        <end position="101"/>
    </location>
</feature>
<dbReference type="AlphaFoldDB" id="A0A2A9FFK0"/>
<keyword evidence="4" id="KW-1185">Reference proteome</keyword>
<reference evidence="3 4" key="1">
    <citation type="submission" date="2017-10" db="EMBL/GenBank/DDBJ databases">
        <title>Sequencing the genomes of 1000 actinobacteria strains.</title>
        <authorList>
            <person name="Klenk H.-P."/>
        </authorList>
    </citation>
    <scope>NUCLEOTIDE SEQUENCE [LARGE SCALE GENOMIC DNA]</scope>
    <source>
        <strain evidence="3 4">DSM 46092</strain>
    </source>
</reference>
<protein>
    <submittedName>
        <fullName evidence="3">Uncharacterized protein</fullName>
    </submittedName>
</protein>
<accession>A0A2A9FFK0</accession>
<sequence length="149" mass="15763">MATTDEIATAEEIDRRVEAADTARRLKRTAAAKQVGELAKTRTELAAQLDEVERQLGEVLADASDVLDIDELARFTNIPAADLTGWLTTRKPNRTTKKKKPAVTAASTTARGPSATKGPTNGLASVPREPAAPRTDTAGTPERVTAGVT</sequence>
<evidence type="ECO:0000313" key="4">
    <source>
        <dbReference type="Proteomes" id="UP000243542"/>
    </source>
</evidence>
<feature type="region of interest" description="Disordered" evidence="2">
    <location>
        <begin position="88"/>
        <end position="149"/>
    </location>
</feature>
<keyword evidence="1" id="KW-0175">Coiled coil</keyword>
<evidence type="ECO:0000256" key="2">
    <source>
        <dbReference type="SAM" id="MobiDB-lite"/>
    </source>
</evidence>
<dbReference type="EMBL" id="PDJK01000002">
    <property type="protein sequence ID" value="PFG50154.1"/>
    <property type="molecule type" value="Genomic_DNA"/>
</dbReference>
<feature type="coiled-coil region" evidence="1">
    <location>
        <begin position="35"/>
        <end position="62"/>
    </location>
</feature>
<evidence type="ECO:0000313" key="3">
    <source>
        <dbReference type="EMBL" id="PFG50154.1"/>
    </source>
</evidence>
<dbReference type="RefSeq" id="WP_098513945.1">
    <property type="nucleotide sequence ID" value="NZ_JBIAKZ010000012.1"/>
</dbReference>